<dbReference type="GO" id="GO:0016020">
    <property type="term" value="C:membrane"/>
    <property type="evidence" value="ECO:0007669"/>
    <property type="project" value="InterPro"/>
</dbReference>
<feature type="transmembrane region" description="Helical" evidence="1">
    <location>
        <begin position="158"/>
        <end position="177"/>
    </location>
</feature>
<organism evidence="2 3">
    <name type="scientific">Pontixanthobacter rizhaonensis</name>
    <dbReference type="NCBI Taxonomy" id="2730337"/>
    <lineage>
        <taxon>Bacteria</taxon>
        <taxon>Pseudomonadati</taxon>
        <taxon>Pseudomonadota</taxon>
        <taxon>Alphaproteobacteria</taxon>
        <taxon>Sphingomonadales</taxon>
        <taxon>Erythrobacteraceae</taxon>
        <taxon>Pontixanthobacter</taxon>
    </lineage>
</organism>
<evidence type="ECO:0000313" key="3">
    <source>
        <dbReference type="Proteomes" id="UP000561181"/>
    </source>
</evidence>
<feature type="transmembrane region" description="Helical" evidence="1">
    <location>
        <begin position="24"/>
        <end position="44"/>
    </location>
</feature>
<keyword evidence="1" id="KW-1133">Transmembrane helix</keyword>
<name>A0A848QCS4_9SPHN</name>
<evidence type="ECO:0000313" key="2">
    <source>
        <dbReference type="EMBL" id="NMW31411.1"/>
    </source>
</evidence>
<dbReference type="RefSeq" id="WP_170010873.1">
    <property type="nucleotide sequence ID" value="NZ_JABCRE010000002.1"/>
</dbReference>
<keyword evidence="1" id="KW-0472">Membrane</keyword>
<keyword evidence="3" id="KW-1185">Reference proteome</keyword>
<dbReference type="InterPro" id="IPR008523">
    <property type="entry name" value="DUF805"/>
</dbReference>
<evidence type="ECO:0000256" key="1">
    <source>
        <dbReference type="SAM" id="Phobius"/>
    </source>
</evidence>
<accession>A0A848QCS4</accession>
<dbReference type="EMBL" id="JABCRE010000002">
    <property type="protein sequence ID" value="NMW31411.1"/>
    <property type="molecule type" value="Genomic_DNA"/>
</dbReference>
<feature type="transmembrane region" description="Helical" evidence="1">
    <location>
        <begin position="107"/>
        <end position="129"/>
    </location>
</feature>
<sequence>MFASIAYNLKNLTNIHGRDGRKVFWLYVLFIVILNVLASILASIPMMVAAAEVGIAAAQSGNQAAAEAAILDEVINYAPTLVWFSIIQSAVNIVLLAASFMRRTHDVGLPGILVAVPIAIQVIWMFIAYRQLDGIADTMRSGAQAELAGNSMPLEPGMIAQDLLGWLAFLIVVLVGLMKSQQGPNAYGEGPKVL</sequence>
<dbReference type="Proteomes" id="UP000561181">
    <property type="component" value="Unassembled WGS sequence"/>
</dbReference>
<proteinExistence type="predicted"/>
<dbReference type="Pfam" id="PF05656">
    <property type="entry name" value="DUF805"/>
    <property type="match status" value="1"/>
</dbReference>
<dbReference type="AlphaFoldDB" id="A0A848QCS4"/>
<protein>
    <submittedName>
        <fullName evidence="2">DUF805 domain-containing protein</fullName>
    </submittedName>
</protein>
<comment type="caution">
    <text evidence="2">The sequence shown here is derived from an EMBL/GenBank/DDBJ whole genome shotgun (WGS) entry which is preliminary data.</text>
</comment>
<reference evidence="2 3" key="1">
    <citation type="submission" date="2020-04" db="EMBL/GenBank/DDBJ databases">
        <authorList>
            <person name="Liu A."/>
        </authorList>
    </citation>
    <scope>NUCLEOTIDE SEQUENCE [LARGE SCALE GENOMIC DNA]</scope>
    <source>
        <strain evidence="2 3">RZ02</strain>
    </source>
</reference>
<gene>
    <name evidence="2" type="ORF">HKD42_05005</name>
</gene>
<keyword evidence="1" id="KW-0812">Transmembrane</keyword>
<feature type="transmembrane region" description="Helical" evidence="1">
    <location>
        <begin position="81"/>
        <end position="100"/>
    </location>
</feature>